<organism evidence="1 2">
    <name type="scientific">Hesseltinella vesiculosa</name>
    <dbReference type="NCBI Taxonomy" id="101127"/>
    <lineage>
        <taxon>Eukaryota</taxon>
        <taxon>Fungi</taxon>
        <taxon>Fungi incertae sedis</taxon>
        <taxon>Mucoromycota</taxon>
        <taxon>Mucoromycotina</taxon>
        <taxon>Mucoromycetes</taxon>
        <taxon>Mucorales</taxon>
        <taxon>Cunninghamellaceae</taxon>
        <taxon>Hesseltinella</taxon>
    </lineage>
</organism>
<accession>A0A1X2GRK5</accession>
<sequence>MSGSDGNDAFMAMLNNPVINPGGQPQPQAATMARSPNCCVQVNAASQTCQDKLMAASHGLWLTSETDMPWQAIQVAANALPEGLEDLEELGIWQSQDDDEDDDDRSVTTQSVASFFSHHSGHDGLAQVFEDLFDQAQVFLIGKRTIQVFVLGWLPKARAIVGLQSQLVYT</sequence>
<comment type="caution">
    <text evidence="1">The sequence shown here is derived from an EMBL/GenBank/DDBJ whole genome shotgun (WGS) entry which is preliminary data.</text>
</comment>
<dbReference type="InterPro" id="IPR036587">
    <property type="entry name" value="NucleaseA_inhib-like_sf"/>
</dbReference>
<gene>
    <name evidence="1" type="ORF">DM01DRAFT_1405268</name>
</gene>
<keyword evidence="2" id="KW-1185">Reference proteome</keyword>
<protein>
    <submittedName>
        <fullName evidence="1">Uncharacterized protein</fullName>
    </submittedName>
</protein>
<dbReference type="Gene3D" id="3.40.1460.10">
    <property type="entry name" value="Nuclease A inhibitor-like"/>
    <property type="match status" value="1"/>
</dbReference>
<evidence type="ECO:0000313" key="2">
    <source>
        <dbReference type="Proteomes" id="UP000242146"/>
    </source>
</evidence>
<proteinExistence type="predicted"/>
<evidence type="ECO:0000313" key="1">
    <source>
        <dbReference type="EMBL" id="ORX59787.1"/>
    </source>
</evidence>
<dbReference type="Proteomes" id="UP000242146">
    <property type="component" value="Unassembled WGS sequence"/>
</dbReference>
<dbReference type="SUPFAM" id="SSF82602">
    <property type="entry name" value="Nuclease A inhibitor (NuiA)"/>
    <property type="match status" value="1"/>
</dbReference>
<dbReference type="OrthoDB" id="2329895at2759"/>
<dbReference type="EMBL" id="MCGT01000005">
    <property type="protein sequence ID" value="ORX59787.1"/>
    <property type="molecule type" value="Genomic_DNA"/>
</dbReference>
<name>A0A1X2GRK5_9FUNG</name>
<dbReference type="AlphaFoldDB" id="A0A1X2GRK5"/>
<reference evidence="1 2" key="1">
    <citation type="submission" date="2016-07" db="EMBL/GenBank/DDBJ databases">
        <title>Pervasive Adenine N6-methylation of Active Genes in Fungi.</title>
        <authorList>
            <consortium name="DOE Joint Genome Institute"/>
            <person name="Mondo S.J."/>
            <person name="Dannebaum R.O."/>
            <person name="Kuo R.C."/>
            <person name="Labutti K."/>
            <person name="Haridas S."/>
            <person name="Kuo A."/>
            <person name="Salamov A."/>
            <person name="Ahrendt S.R."/>
            <person name="Lipzen A."/>
            <person name="Sullivan W."/>
            <person name="Andreopoulos W.B."/>
            <person name="Clum A."/>
            <person name="Lindquist E."/>
            <person name="Daum C."/>
            <person name="Ramamoorthy G.K."/>
            <person name="Gryganskyi A."/>
            <person name="Culley D."/>
            <person name="Magnuson J.K."/>
            <person name="James T.Y."/>
            <person name="O'Malley M.A."/>
            <person name="Stajich J.E."/>
            <person name="Spatafora J.W."/>
            <person name="Visel A."/>
            <person name="Grigoriev I.V."/>
        </authorList>
    </citation>
    <scope>NUCLEOTIDE SEQUENCE [LARGE SCALE GENOMIC DNA]</scope>
    <source>
        <strain evidence="1 2">NRRL 3301</strain>
    </source>
</reference>